<keyword evidence="9 13" id="KW-0446">Lipid-binding</keyword>
<evidence type="ECO:0000256" key="10">
    <source>
        <dbReference type="ARBA" id="ARBA00023136"/>
    </source>
</evidence>
<dbReference type="GO" id="GO:0045259">
    <property type="term" value="C:proton-transporting ATP synthase complex"/>
    <property type="evidence" value="ECO:0007669"/>
    <property type="project" value="UniProtKB-KW"/>
</dbReference>
<evidence type="ECO:0000259" key="14">
    <source>
        <dbReference type="Pfam" id="PF00137"/>
    </source>
</evidence>
<comment type="caution">
    <text evidence="13">Lacks conserved residue(s) required for the propagation of feature annotation.</text>
</comment>
<dbReference type="InterPro" id="IPR038662">
    <property type="entry name" value="ATP_synth_F0_csu_sf"/>
</dbReference>
<dbReference type="PRINTS" id="PR00124">
    <property type="entry name" value="ATPASEC"/>
</dbReference>
<keyword evidence="16" id="KW-1185">Reference proteome</keyword>
<evidence type="ECO:0000256" key="3">
    <source>
        <dbReference type="ARBA" id="ARBA00022448"/>
    </source>
</evidence>
<evidence type="ECO:0000313" key="16">
    <source>
        <dbReference type="Proteomes" id="UP000534783"/>
    </source>
</evidence>
<dbReference type="RefSeq" id="WP_168062701.1">
    <property type="nucleotide sequence ID" value="NZ_VTOW01000004.1"/>
</dbReference>
<keyword evidence="13" id="KW-1003">Cell membrane</keyword>
<evidence type="ECO:0000256" key="12">
    <source>
        <dbReference type="ARBA" id="ARBA00025198"/>
    </source>
</evidence>
<keyword evidence="4 13" id="KW-0138">CF(0)</keyword>
<dbReference type="InterPro" id="IPR002379">
    <property type="entry name" value="ATPase_proteolipid_c-like_dom"/>
</dbReference>
<feature type="domain" description="V-ATPase proteolipid subunit C-like" evidence="14">
    <location>
        <begin position="13"/>
        <end position="72"/>
    </location>
</feature>
<dbReference type="InterPro" id="IPR005953">
    <property type="entry name" value="ATP_synth_csu_bac/chlpt"/>
</dbReference>
<keyword evidence="3 13" id="KW-0813">Transport</keyword>
<evidence type="ECO:0000313" key="15">
    <source>
        <dbReference type="EMBL" id="NKE72760.1"/>
    </source>
</evidence>
<comment type="function">
    <text evidence="13">Key component of the F(0) channel; it plays a direct role in translocation across the membrane. A homomeric c-ring of between 10-14 subunits forms the central stalk rotor element with the F(1) delta and epsilon subunits.</text>
</comment>
<dbReference type="GO" id="GO:0008289">
    <property type="term" value="F:lipid binding"/>
    <property type="evidence" value="ECO:0007669"/>
    <property type="project" value="UniProtKB-KW"/>
</dbReference>
<dbReference type="GO" id="GO:0033177">
    <property type="term" value="C:proton-transporting two-sector ATPase complex, proton-transporting domain"/>
    <property type="evidence" value="ECO:0007669"/>
    <property type="project" value="InterPro"/>
</dbReference>
<keyword evidence="5 13" id="KW-0812">Transmembrane</keyword>
<dbReference type="AlphaFoldDB" id="A0A7X6ICQ4"/>
<evidence type="ECO:0000256" key="13">
    <source>
        <dbReference type="HAMAP-Rule" id="MF_01396"/>
    </source>
</evidence>
<accession>A0A7X6ICQ4</accession>
<dbReference type="PROSITE" id="PS00605">
    <property type="entry name" value="ATPASE_C"/>
    <property type="match status" value="1"/>
</dbReference>
<keyword evidence="8 13" id="KW-0406">Ion transport</keyword>
<evidence type="ECO:0000256" key="8">
    <source>
        <dbReference type="ARBA" id="ARBA00023065"/>
    </source>
</evidence>
<keyword evidence="11 13" id="KW-0066">ATP synthesis</keyword>
<evidence type="ECO:0000256" key="1">
    <source>
        <dbReference type="ARBA" id="ARBA00004141"/>
    </source>
</evidence>
<evidence type="ECO:0000256" key="11">
    <source>
        <dbReference type="ARBA" id="ARBA00023310"/>
    </source>
</evidence>
<comment type="function">
    <text evidence="12 13">F(1)F(0) ATP synthase produces ATP from ADP in the presence of a proton or sodium gradient. F-type ATPases consist of two structural domains, F(1) containing the extramembraneous catalytic core and F(0) containing the membrane proton channel, linked together by a central stalk and a peripheral stalk. During catalysis, ATP synthesis in the catalytic domain of F(1) is coupled via a rotary mechanism of the central stalk subunits to proton translocation.</text>
</comment>
<keyword evidence="10 13" id="KW-0472">Membrane</keyword>
<sequence>MTPAIALAFALPLGVALAAIGSAYGLGRAVSAAMEAIGRQPEAAPRIQLAMVIGAAFIEALTIYALLTVFILQGRIG</sequence>
<keyword evidence="7 13" id="KW-1133">Transmembrane helix</keyword>
<dbReference type="InterPro" id="IPR000454">
    <property type="entry name" value="ATP_synth_F0_csu"/>
</dbReference>
<evidence type="ECO:0000256" key="2">
    <source>
        <dbReference type="ARBA" id="ARBA00006704"/>
    </source>
</evidence>
<dbReference type="HAMAP" id="MF_01396">
    <property type="entry name" value="ATP_synth_c_bact"/>
    <property type="match status" value="1"/>
</dbReference>
<evidence type="ECO:0000256" key="7">
    <source>
        <dbReference type="ARBA" id="ARBA00022989"/>
    </source>
</evidence>
<feature type="site" description="Reversibly protonated during proton transport" evidence="13">
    <location>
        <position position="59"/>
    </location>
</feature>
<comment type="caution">
    <text evidence="15">The sequence shown here is derived from an EMBL/GenBank/DDBJ whole genome shotgun (WGS) entry which is preliminary data.</text>
</comment>
<dbReference type="EMBL" id="VTOW01000004">
    <property type="protein sequence ID" value="NKE72760.1"/>
    <property type="molecule type" value="Genomic_DNA"/>
</dbReference>
<evidence type="ECO:0000256" key="9">
    <source>
        <dbReference type="ARBA" id="ARBA00023121"/>
    </source>
</evidence>
<dbReference type="GO" id="GO:0005886">
    <property type="term" value="C:plasma membrane"/>
    <property type="evidence" value="ECO:0007669"/>
    <property type="project" value="UniProtKB-SubCell"/>
</dbReference>
<dbReference type="SUPFAM" id="SSF81333">
    <property type="entry name" value="F1F0 ATP synthase subunit C"/>
    <property type="match status" value="1"/>
</dbReference>
<gene>
    <name evidence="13 15" type="primary">atpE</name>
    <name evidence="15" type="ORF">MNODULE_18575</name>
</gene>
<name>A0A7X6ICQ4_9BACT</name>
<evidence type="ECO:0000256" key="4">
    <source>
        <dbReference type="ARBA" id="ARBA00022547"/>
    </source>
</evidence>
<dbReference type="CDD" id="cd18121">
    <property type="entry name" value="ATP-synt_Fo_c"/>
    <property type="match status" value="1"/>
</dbReference>
<proteinExistence type="inferred from homology"/>
<dbReference type="Gene3D" id="1.20.20.10">
    <property type="entry name" value="F1F0 ATP synthase subunit C"/>
    <property type="match status" value="1"/>
</dbReference>
<organism evidence="15 16">
    <name type="scientific">Candidatus Manganitrophus noduliformans</name>
    <dbReference type="NCBI Taxonomy" id="2606439"/>
    <lineage>
        <taxon>Bacteria</taxon>
        <taxon>Pseudomonadati</taxon>
        <taxon>Nitrospirota</taxon>
        <taxon>Nitrospiria</taxon>
        <taxon>Candidatus Troglogloeales</taxon>
        <taxon>Candidatus Manganitrophaceae</taxon>
        <taxon>Candidatus Manganitrophus</taxon>
    </lineage>
</organism>
<dbReference type="InterPro" id="IPR020537">
    <property type="entry name" value="ATP_synth_F0_csu_DDCD_BS"/>
</dbReference>
<reference evidence="15 16" key="1">
    <citation type="journal article" date="2020" name="Nature">
        <title>Bacterial chemolithoautotrophy via manganese oxidation.</title>
        <authorList>
            <person name="Yu H."/>
            <person name="Leadbetter J.R."/>
        </authorList>
    </citation>
    <scope>NUCLEOTIDE SEQUENCE [LARGE SCALE GENOMIC DNA]</scope>
    <source>
        <strain evidence="15 16">Mn-1</strain>
    </source>
</reference>
<protein>
    <recommendedName>
        <fullName evidence="13">ATP synthase subunit c</fullName>
    </recommendedName>
    <alternativeName>
        <fullName evidence="13">ATP synthase F(0) sector subunit c</fullName>
    </alternativeName>
    <alternativeName>
        <fullName evidence="13">F-type ATPase subunit c</fullName>
        <shortName evidence="13">F-ATPase subunit c</shortName>
    </alternativeName>
    <alternativeName>
        <fullName evidence="13">Lipid-binding protein</fullName>
    </alternativeName>
</protein>
<dbReference type="GO" id="GO:0046933">
    <property type="term" value="F:proton-transporting ATP synthase activity, rotational mechanism"/>
    <property type="evidence" value="ECO:0007669"/>
    <property type="project" value="UniProtKB-UniRule"/>
</dbReference>
<dbReference type="NCBIfam" id="TIGR01260">
    <property type="entry name" value="ATP_synt_c"/>
    <property type="match status" value="1"/>
</dbReference>
<dbReference type="Proteomes" id="UP000534783">
    <property type="component" value="Unassembled WGS sequence"/>
</dbReference>
<keyword evidence="6 13" id="KW-0375">Hydrogen ion transport</keyword>
<comment type="subcellular location">
    <subcellularLocation>
        <location evidence="13">Cell membrane</location>
        <topology evidence="13">Multi-pass membrane protein</topology>
    </subcellularLocation>
    <subcellularLocation>
        <location evidence="1">Membrane</location>
        <topology evidence="1">Multi-pass membrane protein</topology>
    </subcellularLocation>
</comment>
<dbReference type="Pfam" id="PF00137">
    <property type="entry name" value="ATP-synt_C"/>
    <property type="match status" value="1"/>
</dbReference>
<dbReference type="InterPro" id="IPR035921">
    <property type="entry name" value="F/V-ATP_Csub_sf"/>
</dbReference>
<comment type="similarity">
    <text evidence="2 13">Belongs to the ATPase C chain family.</text>
</comment>
<feature type="transmembrane region" description="Helical" evidence="13">
    <location>
        <begin position="49"/>
        <end position="72"/>
    </location>
</feature>
<evidence type="ECO:0000256" key="5">
    <source>
        <dbReference type="ARBA" id="ARBA00022692"/>
    </source>
</evidence>
<evidence type="ECO:0000256" key="6">
    <source>
        <dbReference type="ARBA" id="ARBA00022781"/>
    </source>
</evidence>